<keyword evidence="2" id="KW-0813">Transport</keyword>
<evidence type="ECO:0000256" key="1">
    <source>
        <dbReference type="ARBA" id="ARBA00004141"/>
    </source>
</evidence>
<evidence type="ECO:0000256" key="5">
    <source>
        <dbReference type="ARBA" id="ARBA00023136"/>
    </source>
</evidence>
<dbReference type="SUPFAM" id="SSF161111">
    <property type="entry name" value="Cation efflux protein transmembrane domain-like"/>
    <property type="match status" value="1"/>
</dbReference>
<feature type="transmembrane region" description="Helical" evidence="6">
    <location>
        <begin position="125"/>
        <end position="143"/>
    </location>
</feature>
<dbReference type="GO" id="GO:0008324">
    <property type="term" value="F:monoatomic cation transmembrane transporter activity"/>
    <property type="evidence" value="ECO:0007669"/>
    <property type="project" value="InterPro"/>
</dbReference>
<dbReference type="InterPro" id="IPR058533">
    <property type="entry name" value="Cation_efflux_TM"/>
</dbReference>
<feature type="transmembrane region" description="Helical" evidence="6">
    <location>
        <begin position="191"/>
        <end position="210"/>
    </location>
</feature>
<dbReference type="EMBL" id="UOEH01000654">
    <property type="protein sequence ID" value="VAW08365.1"/>
    <property type="molecule type" value="Genomic_DNA"/>
</dbReference>
<sequence length="312" mass="33214">MKATEAQHAAIERRSLSIGKWANLLMAGSGIAAAFASHSDALLVDGLYSGVNFASAIIAGRISASILKPADRRYPMGYDAYEALYVKYRSLVLLGIMAFAAFGAVAKIIAYVGGQQVPELVFGPILVYVVLMIVICFGLALWYHHNWKRSGSCSELLKTESRAAIVDGVISAGAGAGLLSTALLRGTALEFIVPISDSIIVLILSAFIIGEPVRMFRRSLREVAGGSADPETGVNVRRSIEKLLQDRPYALLEVVVMKMGRTHFVVAYVNPDAPVSGDEADALREEIETGCAALLKGTKAELIIAATGPYPG</sequence>
<keyword evidence="3 6" id="KW-0812">Transmembrane</keyword>
<name>A0A3B0SR84_9ZZZZ</name>
<dbReference type="PANTHER" id="PTHR43840">
    <property type="entry name" value="MITOCHONDRIAL METAL TRANSPORTER 1-RELATED"/>
    <property type="match status" value="1"/>
</dbReference>
<evidence type="ECO:0000259" key="7">
    <source>
        <dbReference type="Pfam" id="PF01545"/>
    </source>
</evidence>
<protein>
    <recommendedName>
        <fullName evidence="7">Cation efflux protein transmembrane domain-containing protein</fullName>
    </recommendedName>
</protein>
<dbReference type="Pfam" id="PF01545">
    <property type="entry name" value="Cation_efflux"/>
    <property type="match status" value="1"/>
</dbReference>
<dbReference type="PANTHER" id="PTHR43840:SF15">
    <property type="entry name" value="MITOCHONDRIAL METAL TRANSPORTER 1-RELATED"/>
    <property type="match status" value="1"/>
</dbReference>
<gene>
    <name evidence="8" type="ORF">MNBD_ALPHA05-431</name>
</gene>
<dbReference type="InterPro" id="IPR027469">
    <property type="entry name" value="Cation_efflux_TMD_sf"/>
</dbReference>
<evidence type="ECO:0000256" key="2">
    <source>
        <dbReference type="ARBA" id="ARBA00022448"/>
    </source>
</evidence>
<dbReference type="InterPro" id="IPR050291">
    <property type="entry name" value="CDF_Transporter"/>
</dbReference>
<comment type="subcellular location">
    <subcellularLocation>
        <location evidence="1">Membrane</location>
        <topology evidence="1">Multi-pass membrane protein</topology>
    </subcellularLocation>
</comment>
<evidence type="ECO:0000256" key="6">
    <source>
        <dbReference type="SAM" id="Phobius"/>
    </source>
</evidence>
<feature type="domain" description="Cation efflux protein transmembrane" evidence="7">
    <location>
        <begin position="21"/>
        <end position="221"/>
    </location>
</feature>
<evidence type="ECO:0000313" key="8">
    <source>
        <dbReference type="EMBL" id="VAW08365.1"/>
    </source>
</evidence>
<feature type="transmembrane region" description="Helical" evidence="6">
    <location>
        <begin position="164"/>
        <end position="185"/>
    </location>
</feature>
<accession>A0A3B0SR84</accession>
<reference evidence="8" key="1">
    <citation type="submission" date="2018-06" db="EMBL/GenBank/DDBJ databases">
        <authorList>
            <person name="Zhirakovskaya E."/>
        </authorList>
    </citation>
    <scope>NUCLEOTIDE SEQUENCE</scope>
</reference>
<feature type="transmembrane region" description="Helical" evidence="6">
    <location>
        <begin position="21"/>
        <end position="39"/>
    </location>
</feature>
<evidence type="ECO:0000256" key="4">
    <source>
        <dbReference type="ARBA" id="ARBA00022989"/>
    </source>
</evidence>
<evidence type="ECO:0000256" key="3">
    <source>
        <dbReference type="ARBA" id="ARBA00022692"/>
    </source>
</evidence>
<dbReference type="GO" id="GO:0016020">
    <property type="term" value="C:membrane"/>
    <property type="evidence" value="ECO:0007669"/>
    <property type="project" value="UniProtKB-SubCell"/>
</dbReference>
<organism evidence="8">
    <name type="scientific">hydrothermal vent metagenome</name>
    <dbReference type="NCBI Taxonomy" id="652676"/>
    <lineage>
        <taxon>unclassified sequences</taxon>
        <taxon>metagenomes</taxon>
        <taxon>ecological metagenomes</taxon>
    </lineage>
</organism>
<keyword evidence="4 6" id="KW-1133">Transmembrane helix</keyword>
<dbReference type="Gene3D" id="1.20.1510.10">
    <property type="entry name" value="Cation efflux protein transmembrane domain"/>
    <property type="match status" value="1"/>
</dbReference>
<feature type="transmembrane region" description="Helical" evidence="6">
    <location>
        <begin position="91"/>
        <end position="113"/>
    </location>
</feature>
<proteinExistence type="predicted"/>
<keyword evidence="5 6" id="KW-0472">Membrane</keyword>
<dbReference type="AlphaFoldDB" id="A0A3B0SR84"/>